<reference evidence="1" key="2">
    <citation type="journal article" date="2017" name="Nat. Commun.">
        <title>Single-virus genomics reveals hidden cosmopolitan and abundant viruses.</title>
        <authorList>
            <person name="Martinez-Hernandez F."/>
            <person name="Fornas O."/>
            <person name="Lluesma Gomez M."/>
            <person name="Bolduc B."/>
            <person name="de la Cruz Pena M.J."/>
            <person name="Martinez J.M."/>
            <person name="Anton J."/>
            <person name="Gasol J.M."/>
            <person name="Rosselli R."/>
            <person name="Rodriguez-Valera F."/>
            <person name="Sullivan M.B."/>
            <person name="Acinas S.G."/>
            <person name="Martinez-Garcia M."/>
        </authorList>
    </citation>
    <scope>NUCLEOTIDE SEQUENCE</scope>
</reference>
<organism evidence="1">
    <name type="scientific">uncultured virus</name>
    <dbReference type="NCBI Taxonomy" id="340016"/>
    <lineage>
        <taxon>Viruses</taxon>
        <taxon>environmental samples</taxon>
    </lineage>
</organism>
<accession>A0A218MN14</accession>
<sequence length="89" mass="9697">MLLPKVMDSAKNPWPSGTVVGNGSTVKCSISPYTWQYQKKSGVSASLNAVMVVDFKPFTGNDDLDIEDGFILGDTNFVFDDDDADEDDL</sequence>
<name>A0A218MN14_9VIRU</name>
<protein>
    <submittedName>
        <fullName evidence="1">Uncharacterized protein</fullName>
    </submittedName>
</protein>
<evidence type="ECO:0000313" key="1">
    <source>
        <dbReference type="EMBL" id="ASF00680.1"/>
    </source>
</evidence>
<reference evidence="1" key="1">
    <citation type="submission" date="2016-10" db="EMBL/GenBank/DDBJ databases">
        <authorList>
            <person name="Varghese N."/>
        </authorList>
    </citation>
    <scope>NUCLEOTIDE SEQUENCE</scope>
</reference>
<dbReference type="Gene3D" id="2.40.50.140">
    <property type="entry name" value="Nucleic acid-binding proteins"/>
    <property type="match status" value="1"/>
</dbReference>
<dbReference type="SUPFAM" id="SSF50249">
    <property type="entry name" value="Nucleic acid-binding proteins"/>
    <property type="match status" value="1"/>
</dbReference>
<dbReference type="InterPro" id="IPR012340">
    <property type="entry name" value="NA-bd_OB-fold"/>
</dbReference>
<proteinExistence type="predicted"/>
<dbReference type="EMBL" id="KY052850">
    <property type="protein sequence ID" value="ASF00680.1"/>
    <property type="molecule type" value="Genomic_DNA"/>
</dbReference>